<gene>
    <name evidence="2" type="ORF">GRF29_28g1129951</name>
</gene>
<evidence type="ECO:0000313" key="2">
    <source>
        <dbReference type="EMBL" id="KAK3213822.1"/>
    </source>
</evidence>
<feature type="compositionally biased region" description="Polar residues" evidence="1">
    <location>
        <begin position="295"/>
        <end position="306"/>
    </location>
</feature>
<evidence type="ECO:0000256" key="1">
    <source>
        <dbReference type="SAM" id="MobiDB-lite"/>
    </source>
</evidence>
<dbReference type="EMBL" id="WVTA01000004">
    <property type="protein sequence ID" value="KAK3213822.1"/>
    <property type="molecule type" value="Genomic_DNA"/>
</dbReference>
<feature type="compositionally biased region" description="Basic and acidic residues" evidence="1">
    <location>
        <begin position="330"/>
        <end position="346"/>
    </location>
</feature>
<accession>A0AAN6M2S0</accession>
<keyword evidence="3" id="KW-1185">Reference proteome</keyword>
<feature type="region of interest" description="Disordered" evidence="1">
    <location>
        <begin position="261"/>
        <end position="399"/>
    </location>
</feature>
<feature type="compositionally biased region" description="Acidic residues" evidence="1">
    <location>
        <begin position="182"/>
        <end position="201"/>
    </location>
</feature>
<dbReference type="Proteomes" id="UP001280581">
    <property type="component" value="Unassembled WGS sequence"/>
</dbReference>
<reference evidence="2 3" key="1">
    <citation type="submission" date="2021-02" db="EMBL/GenBank/DDBJ databases">
        <title>Genome assembly of Pseudopithomyces chartarum.</title>
        <authorList>
            <person name="Jauregui R."/>
            <person name="Singh J."/>
            <person name="Voisey C."/>
        </authorList>
    </citation>
    <scope>NUCLEOTIDE SEQUENCE [LARGE SCALE GENOMIC DNA]</scope>
    <source>
        <strain evidence="2 3">AGR01</strain>
    </source>
</reference>
<evidence type="ECO:0000313" key="3">
    <source>
        <dbReference type="Proteomes" id="UP001280581"/>
    </source>
</evidence>
<dbReference type="AlphaFoldDB" id="A0AAN6M2S0"/>
<proteinExistence type="predicted"/>
<protein>
    <submittedName>
        <fullName evidence="2">Uncharacterized protein</fullName>
    </submittedName>
</protein>
<feature type="compositionally biased region" description="Basic and acidic residues" evidence="1">
    <location>
        <begin position="121"/>
        <end position="132"/>
    </location>
</feature>
<comment type="caution">
    <text evidence="2">The sequence shown here is derived from an EMBL/GenBank/DDBJ whole genome shotgun (WGS) entry which is preliminary data.</text>
</comment>
<name>A0AAN6M2S0_9PLEO</name>
<feature type="compositionally biased region" description="Acidic residues" evidence="1">
    <location>
        <begin position="265"/>
        <end position="276"/>
    </location>
</feature>
<sequence>MSDYGYDEDDYGDDWLYVEDEYMQADDLAEHAVASPPPTACDEDRLDEWDRFDYFNDIEYDFEGYDDANFVPHSAESVARKRKRRAPDTCSQKRQRTVNGHRKPETDVAWLSNAPIVWRPQADRDPKSRPLPDDAEPYALLKDWRQRLDNVPDWVSKPSRTTRELRAPSQERSPSGTLEAVPDGEWEDEENEEDEEDEGVEQETPAIDPAAIMAALQSRLASAGGPLSGMDPQQLLQFALRMANGEGEGDEIAGEMADEILNQGDEAEEGDDDEAEAQLISWISRQREANADETPPSTRKTPSQAAQPHLDLADEAMGDVQPETSTVAAPDHDVAVEIEHEPHTLEVKQTSRKRKADAAIDPPAAPSKKRVTKSYAAPTAASQAKSGTAKATRSGRVRR</sequence>
<feature type="region of interest" description="Disordered" evidence="1">
    <location>
        <begin position="151"/>
        <end position="211"/>
    </location>
</feature>
<feature type="region of interest" description="Disordered" evidence="1">
    <location>
        <begin position="78"/>
        <end position="135"/>
    </location>
</feature>
<organism evidence="2 3">
    <name type="scientific">Pseudopithomyces chartarum</name>
    <dbReference type="NCBI Taxonomy" id="1892770"/>
    <lineage>
        <taxon>Eukaryota</taxon>
        <taxon>Fungi</taxon>
        <taxon>Dikarya</taxon>
        <taxon>Ascomycota</taxon>
        <taxon>Pezizomycotina</taxon>
        <taxon>Dothideomycetes</taxon>
        <taxon>Pleosporomycetidae</taxon>
        <taxon>Pleosporales</taxon>
        <taxon>Massarineae</taxon>
        <taxon>Didymosphaeriaceae</taxon>
        <taxon>Pseudopithomyces</taxon>
    </lineage>
</organism>
<feature type="compositionally biased region" description="Polar residues" evidence="1">
    <location>
        <begin position="380"/>
        <end position="391"/>
    </location>
</feature>